<evidence type="ECO:0000259" key="4">
    <source>
        <dbReference type="PROSITE" id="PS01124"/>
    </source>
</evidence>
<name>A0A6C0G5U8_9BACL</name>
<keyword evidence="3" id="KW-0804">Transcription</keyword>
<dbReference type="InterPro" id="IPR009057">
    <property type="entry name" value="Homeodomain-like_sf"/>
</dbReference>
<dbReference type="Gene3D" id="3.20.80.10">
    <property type="entry name" value="Regulatory factor, effector binding domain"/>
    <property type="match status" value="2"/>
</dbReference>
<proteinExistence type="predicted"/>
<dbReference type="PANTHER" id="PTHR47504:SF5">
    <property type="entry name" value="RIGHT ORIGIN-BINDING PROTEIN"/>
    <property type="match status" value="1"/>
</dbReference>
<dbReference type="KEGG" id="plyc:GXP70_26300"/>
<dbReference type="GO" id="GO:0003700">
    <property type="term" value="F:DNA-binding transcription factor activity"/>
    <property type="evidence" value="ECO:0007669"/>
    <property type="project" value="InterPro"/>
</dbReference>
<evidence type="ECO:0000256" key="3">
    <source>
        <dbReference type="ARBA" id="ARBA00023163"/>
    </source>
</evidence>
<dbReference type="InterPro" id="IPR011256">
    <property type="entry name" value="Reg_factor_effector_dom_sf"/>
</dbReference>
<protein>
    <submittedName>
        <fullName evidence="5">AraC family transcriptional regulator</fullName>
    </submittedName>
</protein>
<keyword evidence="2" id="KW-0238">DNA-binding</keyword>
<dbReference type="SMART" id="SM00342">
    <property type="entry name" value="HTH_ARAC"/>
    <property type="match status" value="1"/>
</dbReference>
<dbReference type="InterPro" id="IPR010499">
    <property type="entry name" value="AraC_E-bd"/>
</dbReference>
<gene>
    <name evidence="5" type="ORF">GXP70_26300</name>
</gene>
<dbReference type="PROSITE" id="PS00041">
    <property type="entry name" value="HTH_ARAC_FAMILY_1"/>
    <property type="match status" value="1"/>
</dbReference>
<evidence type="ECO:0000256" key="1">
    <source>
        <dbReference type="ARBA" id="ARBA00023015"/>
    </source>
</evidence>
<dbReference type="InterPro" id="IPR018060">
    <property type="entry name" value="HTH_AraC"/>
</dbReference>
<evidence type="ECO:0000256" key="2">
    <source>
        <dbReference type="ARBA" id="ARBA00023125"/>
    </source>
</evidence>
<dbReference type="InterPro" id="IPR029441">
    <property type="entry name" value="Cass2"/>
</dbReference>
<dbReference type="SUPFAM" id="SSF46689">
    <property type="entry name" value="Homeodomain-like"/>
    <property type="match status" value="2"/>
</dbReference>
<dbReference type="AlphaFoldDB" id="A0A6C0G5U8"/>
<dbReference type="EMBL" id="CP048209">
    <property type="protein sequence ID" value="QHT63129.1"/>
    <property type="molecule type" value="Genomic_DNA"/>
</dbReference>
<keyword evidence="1" id="KW-0805">Transcription regulation</keyword>
<dbReference type="Pfam" id="PF12833">
    <property type="entry name" value="HTH_18"/>
    <property type="match status" value="1"/>
</dbReference>
<dbReference type="PROSITE" id="PS01124">
    <property type="entry name" value="HTH_ARAC_FAMILY_2"/>
    <property type="match status" value="1"/>
</dbReference>
<dbReference type="InterPro" id="IPR050959">
    <property type="entry name" value="MarA-like"/>
</dbReference>
<sequence>MSYADAVQRALDYIEDHLDDDEALELATLAEEAYASVPQLYRMFYALTGHPVKDYVRKRRMSVAANHLRYSKRTVEELALESGFASYHAFAKVFKKLVGLTPAAYRTAAIHYSFEPIRLGEQFAYSEDREQSERFPDVKVVRLQPGKAAAYLHVAEQEAGMENEAFRIAYERLTAIGAAGKRKARIFGCNVDMPDDGGHPRFGYRILMLTEEPDMLGGDWAAAPFAGGLYAVRKVPSASPAIIQEGWNRLVSEWLPKSNFELDDSPCIEEFIAYNGKVTRMHLFLPVQRKLRRETIEIVRRPELRAYCARGIGADAQSAAEQRLIAWHRKTLSGKNGSAGEGIYYMSFAYGMRNSADYWWENGIIPASASQSNDAADRTAPWEGLEERRLKAGDYAYCATRTYGSLTGVLEMMHRWIAASGDCLPDEDRQWFAEYEVSPGMDVERDAVVSLYLPVTRSVGA</sequence>
<dbReference type="Gene3D" id="1.10.10.60">
    <property type="entry name" value="Homeodomain-like"/>
    <property type="match status" value="2"/>
</dbReference>
<dbReference type="Pfam" id="PF14526">
    <property type="entry name" value="Cass2"/>
    <property type="match status" value="1"/>
</dbReference>
<dbReference type="PANTHER" id="PTHR47504">
    <property type="entry name" value="RIGHT ORIGIN-BINDING PROTEIN"/>
    <property type="match status" value="1"/>
</dbReference>
<keyword evidence="6" id="KW-1185">Reference proteome</keyword>
<dbReference type="InterPro" id="IPR018062">
    <property type="entry name" value="HTH_AraC-typ_CS"/>
</dbReference>
<reference evidence="5 6" key="1">
    <citation type="submission" date="2020-01" db="EMBL/GenBank/DDBJ databases">
        <title>Paenibacillus sp. nov., isolated from tomato rhizosphere.</title>
        <authorList>
            <person name="Weon H.-Y."/>
            <person name="Lee S.A."/>
        </authorList>
    </citation>
    <scope>NUCLEOTIDE SEQUENCE [LARGE SCALE GENOMIC DNA]</scope>
    <source>
        <strain evidence="5 6">12200R-189</strain>
    </source>
</reference>
<dbReference type="SUPFAM" id="SSF55136">
    <property type="entry name" value="Probable bacterial effector-binding domain"/>
    <property type="match status" value="1"/>
</dbReference>
<evidence type="ECO:0000313" key="6">
    <source>
        <dbReference type="Proteomes" id="UP000476064"/>
    </source>
</evidence>
<accession>A0A6C0G5U8</accession>
<dbReference type="SMART" id="SM00871">
    <property type="entry name" value="AraC_E_bind"/>
    <property type="match status" value="2"/>
</dbReference>
<dbReference type="Proteomes" id="UP000476064">
    <property type="component" value="Chromosome"/>
</dbReference>
<organism evidence="5 6">
    <name type="scientific">Paenibacillus lycopersici</name>
    <dbReference type="NCBI Taxonomy" id="2704462"/>
    <lineage>
        <taxon>Bacteria</taxon>
        <taxon>Bacillati</taxon>
        <taxon>Bacillota</taxon>
        <taxon>Bacilli</taxon>
        <taxon>Bacillales</taxon>
        <taxon>Paenibacillaceae</taxon>
        <taxon>Paenibacillus</taxon>
    </lineage>
</organism>
<dbReference type="GO" id="GO:0043565">
    <property type="term" value="F:sequence-specific DNA binding"/>
    <property type="evidence" value="ECO:0007669"/>
    <property type="project" value="InterPro"/>
</dbReference>
<evidence type="ECO:0000313" key="5">
    <source>
        <dbReference type="EMBL" id="QHT63129.1"/>
    </source>
</evidence>
<dbReference type="InterPro" id="IPR020449">
    <property type="entry name" value="Tscrpt_reg_AraC-type_HTH"/>
</dbReference>
<dbReference type="PRINTS" id="PR00032">
    <property type="entry name" value="HTHARAC"/>
</dbReference>
<dbReference type="RefSeq" id="WP_162359559.1">
    <property type="nucleotide sequence ID" value="NZ_CP048209.1"/>
</dbReference>
<feature type="domain" description="HTH araC/xylS-type" evidence="4">
    <location>
        <begin position="8"/>
        <end position="108"/>
    </location>
</feature>